<protein>
    <submittedName>
        <fullName evidence="2">Uncharacterized protein</fullName>
    </submittedName>
</protein>
<accession>A0A6A4HCW6</accession>
<evidence type="ECO:0000256" key="1">
    <source>
        <dbReference type="SAM" id="MobiDB-lite"/>
    </source>
</evidence>
<evidence type="ECO:0000313" key="2">
    <source>
        <dbReference type="EMBL" id="KAE9395478.1"/>
    </source>
</evidence>
<sequence length="198" mass="22450">MFLPPKQENTAAFAATQLQVATQQLRNKGIGFNRSRYPVDKAHTPHEVWDRREDMYPPQYTGRVGYSPTNQWNPQYNCGFQAGLDDSSEGESPSPPPPLSPPSSSEDSSLSDNNWIGAFAPNVEFLDKKERIENNTALKNFYLMSKTSVEEPDNFGYKSDVKWHTQKEIVGHHWDGDNLMFHTEWNTDEGVGDPGKEL</sequence>
<keyword evidence="3" id="KW-1185">Reference proteome</keyword>
<gene>
    <name evidence="2" type="ORF">BT96DRAFT_997598</name>
</gene>
<organism evidence="2 3">
    <name type="scientific">Gymnopus androsaceus JB14</name>
    <dbReference type="NCBI Taxonomy" id="1447944"/>
    <lineage>
        <taxon>Eukaryota</taxon>
        <taxon>Fungi</taxon>
        <taxon>Dikarya</taxon>
        <taxon>Basidiomycota</taxon>
        <taxon>Agaricomycotina</taxon>
        <taxon>Agaricomycetes</taxon>
        <taxon>Agaricomycetidae</taxon>
        <taxon>Agaricales</taxon>
        <taxon>Marasmiineae</taxon>
        <taxon>Omphalotaceae</taxon>
        <taxon>Gymnopus</taxon>
    </lineage>
</organism>
<reference evidence="2" key="1">
    <citation type="journal article" date="2019" name="Environ. Microbiol.">
        <title>Fungal ecological strategies reflected in gene transcription - a case study of two litter decomposers.</title>
        <authorList>
            <person name="Barbi F."/>
            <person name="Kohler A."/>
            <person name="Barry K."/>
            <person name="Baskaran P."/>
            <person name="Daum C."/>
            <person name="Fauchery L."/>
            <person name="Ihrmark K."/>
            <person name="Kuo A."/>
            <person name="LaButti K."/>
            <person name="Lipzen A."/>
            <person name="Morin E."/>
            <person name="Grigoriev I.V."/>
            <person name="Henrissat B."/>
            <person name="Lindahl B."/>
            <person name="Martin F."/>
        </authorList>
    </citation>
    <scope>NUCLEOTIDE SEQUENCE</scope>
    <source>
        <strain evidence="2">JB14</strain>
    </source>
</reference>
<dbReference type="AlphaFoldDB" id="A0A6A4HCW6"/>
<dbReference type="OrthoDB" id="3060267at2759"/>
<dbReference type="EMBL" id="ML769530">
    <property type="protein sequence ID" value="KAE9395478.1"/>
    <property type="molecule type" value="Genomic_DNA"/>
</dbReference>
<evidence type="ECO:0000313" key="3">
    <source>
        <dbReference type="Proteomes" id="UP000799118"/>
    </source>
</evidence>
<name>A0A6A4HCW6_9AGAR</name>
<feature type="compositionally biased region" description="Low complexity" evidence="1">
    <location>
        <begin position="102"/>
        <end position="111"/>
    </location>
</feature>
<dbReference type="Proteomes" id="UP000799118">
    <property type="component" value="Unassembled WGS sequence"/>
</dbReference>
<proteinExistence type="predicted"/>
<feature type="region of interest" description="Disordered" evidence="1">
    <location>
        <begin position="75"/>
        <end position="113"/>
    </location>
</feature>